<evidence type="ECO:0000313" key="1">
    <source>
        <dbReference type="EMBL" id="EYB84274.1"/>
    </source>
</evidence>
<accession>A0A016S1Z6</accession>
<evidence type="ECO:0000313" key="2">
    <source>
        <dbReference type="Proteomes" id="UP000024635"/>
    </source>
</evidence>
<dbReference type="EMBL" id="JARK01001656">
    <property type="protein sequence ID" value="EYB84274.1"/>
    <property type="molecule type" value="Genomic_DNA"/>
</dbReference>
<gene>
    <name evidence="1" type="primary">Acey_s0320.g2398</name>
    <name evidence="1" type="ORF">Y032_0320g2398</name>
</gene>
<reference evidence="2" key="1">
    <citation type="journal article" date="2015" name="Nat. Genet.">
        <title>The genome and transcriptome of the zoonotic hookworm Ancylostoma ceylanicum identify infection-specific gene families.</title>
        <authorList>
            <person name="Schwarz E.M."/>
            <person name="Hu Y."/>
            <person name="Antoshechkin I."/>
            <person name="Miller M.M."/>
            <person name="Sternberg P.W."/>
            <person name="Aroian R.V."/>
        </authorList>
    </citation>
    <scope>NUCLEOTIDE SEQUENCE</scope>
    <source>
        <strain evidence="2">HY135</strain>
    </source>
</reference>
<protein>
    <submittedName>
        <fullName evidence="1">Uncharacterized protein</fullName>
    </submittedName>
</protein>
<keyword evidence="2" id="KW-1185">Reference proteome</keyword>
<organism evidence="1 2">
    <name type="scientific">Ancylostoma ceylanicum</name>
    <dbReference type="NCBI Taxonomy" id="53326"/>
    <lineage>
        <taxon>Eukaryota</taxon>
        <taxon>Metazoa</taxon>
        <taxon>Ecdysozoa</taxon>
        <taxon>Nematoda</taxon>
        <taxon>Chromadorea</taxon>
        <taxon>Rhabditida</taxon>
        <taxon>Rhabditina</taxon>
        <taxon>Rhabditomorpha</taxon>
        <taxon>Strongyloidea</taxon>
        <taxon>Ancylostomatidae</taxon>
        <taxon>Ancylostomatinae</taxon>
        <taxon>Ancylostoma</taxon>
    </lineage>
</organism>
<dbReference type="Proteomes" id="UP000024635">
    <property type="component" value="Unassembled WGS sequence"/>
</dbReference>
<dbReference type="AlphaFoldDB" id="A0A016S1Z6"/>
<proteinExistence type="predicted"/>
<sequence length="84" mass="9102">MSPPKRCTRPPPTAHYFAVFSLPPPPTAHSLVGVASPSRYHQSANQRSPGVALTCPSRSVSLPRAVVFYRFIDRATAHGHTVIP</sequence>
<comment type="caution">
    <text evidence="1">The sequence shown here is derived from an EMBL/GenBank/DDBJ whole genome shotgun (WGS) entry which is preliminary data.</text>
</comment>
<name>A0A016S1Z6_9BILA</name>